<dbReference type="InterPro" id="IPR036704">
    <property type="entry name" value="RraA/RraA-like_sf"/>
</dbReference>
<protein>
    <recommendedName>
        <fullName evidence="2">Putative 4-hydroxy-4-methyl-2-oxoglutarate aldolase</fullName>
    </recommendedName>
    <alternativeName>
        <fullName evidence="3">Regulator of ribonuclease activity homolog</fullName>
    </alternativeName>
    <alternativeName>
        <fullName evidence="4">RraA-like protein</fullName>
    </alternativeName>
</protein>
<evidence type="ECO:0000256" key="2">
    <source>
        <dbReference type="ARBA" id="ARBA00016549"/>
    </source>
</evidence>
<dbReference type="PANTHER" id="PTHR33254">
    <property type="entry name" value="4-HYDROXY-4-METHYL-2-OXOGLUTARATE ALDOLASE 3-RELATED"/>
    <property type="match status" value="1"/>
</dbReference>
<dbReference type="SUPFAM" id="SSF89562">
    <property type="entry name" value="RraA-like"/>
    <property type="match status" value="1"/>
</dbReference>
<reference evidence="5 6" key="1">
    <citation type="submission" date="2023-09" db="EMBL/GenBank/DDBJ databases">
        <title>Whole genome shotgun sequencing (WGS) of Bosea sp. ZW T0_25, isolated from stored onions (Allium cepa).</title>
        <authorList>
            <person name="Stoll D.A."/>
            <person name="Huch M."/>
        </authorList>
    </citation>
    <scope>NUCLEOTIDE SEQUENCE [LARGE SCALE GENOMIC DNA]</scope>
    <source>
        <strain evidence="5 6">ZW T0_25</strain>
    </source>
</reference>
<sequence length="259" mass="27062">MTTTIEKQLAAYEGRLMGTIPVERIRAVEFERPSPDLVARFRQLPDLTSAIADILDEYGVDSAIPTTALPPIAPGQRMVGPAVTVKHGAARLTSGYNIANKTSPRLGALDAVTLSQRGDVMVIDGSACPAASNIGGIMATAVAAHGFAGVVVDGCVRDTDAMRRMGLPVWARGATPRTGKHRFELLEFNGIVEIAGVQIRPGDLMLGDSDGVIVVPLSIAAEVLARAEEVAAKEKTLIDAISTGASAAETAAIVAPEKW</sequence>
<evidence type="ECO:0000313" key="5">
    <source>
        <dbReference type="EMBL" id="MDU0339206.1"/>
    </source>
</evidence>
<dbReference type="RefSeq" id="WP_316017122.1">
    <property type="nucleotide sequence ID" value="NZ_JAWDID010000005.1"/>
</dbReference>
<dbReference type="Gene3D" id="3.50.30.40">
    <property type="entry name" value="Ribonuclease E inhibitor RraA/RraA-like"/>
    <property type="match status" value="1"/>
</dbReference>
<gene>
    <name evidence="5" type="ORF">RKE40_04920</name>
</gene>
<comment type="caution">
    <text evidence="5">The sequence shown here is derived from an EMBL/GenBank/DDBJ whole genome shotgun (WGS) entry which is preliminary data.</text>
</comment>
<dbReference type="CDD" id="cd16841">
    <property type="entry name" value="RraA_family"/>
    <property type="match status" value="1"/>
</dbReference>
<dbReference type="Proteomes" id="UP001254257">
    <property type="component" value="Unassembled WGS sequence"/>
</dbReference>
<dbReference type="PANTHER" id="PTHR33254:SF4">
    <property type="entry name" value="4-HYDROXY-4-METHYL-2-OXOGLUTARATE ALDOLASE 3-RELATED"/>
    <property type="match status" value="1"/>
</dbReference>
<evidence type="ECO:0000256" key="3">
    <source>
        <dbReference type="ARBA" id="ARBA00029596"/>
    </source>
</evidence>
<keyword evidence="6" id="KW-1185">Reference proteome</keyword>
<evidence type="ECO:0000256" key="1">
    <source>
        <dbReference type="ARBA" id="ARBA00001968"/>
    </source>
</evidence>
<dbReference type="InterPro" id="IPR005493">
    <property type="entry name" value="RraA/RraA-like"/>
</dbReference>
<evidence type="ECO:0000256" key="4">
    <source>
        <dbReference type="ARBA" id="ARBA00030169"/>
    </source>
</evidence>
<name>A0ABU3S3C1_9HYPH</name>
<evidence type="ECO:0000313" key="6">
    <source>
        <dbReference type="Proteomes" id="UP001254257"/>
    </source>
</evidence>
<dbReference type="EMBL" id="JAWDID010000005">
    <property type="protein sequence ID" value="MDU0339206.1"/>
    <property type="molecule type" value="Genomic_DNA"/>
</dbReference>
<dbReference type="Pfam" id="PF03737">
    <property type="entry name" value="RraA-like"/>
    <property type="match status" value="1"/>
</dbReference>
<proteinExistence type="predicted"/>
<accession>A0ABU3S3C1</accession>
<comment type="cofactor">
    <cofactor evidence="1">
        <name>a divalent metal cation</name>
        <dbReference type="ChEBI" id="CHEBI:60240"/>
    </cofactor>
</comment>
<organism evidence="5 6">
    <name type="scientific">Bosea rubneri</name>
    <dbReference type="NCBI Taxonomy" id="3075434"/>
    <lineage>
        <taxon>Bacteria</taxon>
        <taxon>Pseudomonadati</taxon>
        <taxon>Pseudomonadota</taxon>
        <taxon>Alphaproteobacteria</taxon>
        <taxon>Hyphomicrobiales</taxon>
        <taxon>Boseaceae</taxon>
        <taxon>Bosea</taxon>
    </lineage>
</organism>